<evidence type="ECO:0000313" key="2">
    <source>
        <dbReference type="EMBL" id="KYN42413.1"/>
    </source>
</evidence>
<protein>
    <submittedName>
        <fullName evidence="2">Uncharacterized protein</fullName>
    </submittedName>
</protein>
<accession>A0A151JZU2</accession>
<keyword evidence="3" id="KW-1185">Reference proteome</keyword>
<dbReference type="Proteomes" id="UP000078541">
    <property type="component" value="Unassembled WGS sequence"/>
</dbReference>
<dbReference type="EMBL" id="KQ981374">
    <property type="protein sequence ID" value="KYN42413.1"/>
    <property type="molecule type" value="Genomic_DNA"/>
</dbReference>
<reference evidence="2 3" key="1">
    <citation type="submission" date="2016-03" db="EMBL/GenBank/DDBJ databases">
        <title>Trachymyrmex septentrionalis WGS genome.</title>
        <authorList>
            <person name="Nygaard S."/>
            <person name="Hu H."/>
            <person name="Boomsma J."/>
            <person name="Zhang G."/>
        </authorList>
    </citation>
    <scope>NUCLEOTIDE SEQUENCE [LARGE SCALE GENOMIC DNA]</scope>
    <source>
        <strain evidence="2">Tsep2-gDNA-1</strain>
        <tissue evidence="2">Whole body</tissue>
    </source>
</reference>
<sequence length="136" mass="15343">MSPREDDVLPTSTSVETYTRWWMVGEGRIGRNTKRKKSPKYRARVYGSRHPNLKKVFTKLAGALRPGYGAEVMKCEHPWRGVALLYKRLFVRSLPAFITDDLPTPSADLPPPSTHDISFTAAGRNSVRIERRSGDG</sequence>
<feature type="compositionally biased region" description="Basic and acidic residues" evidence="1">
    <location>
        <begin position="127"/>
        <end position="136"/>
    </location>
</feature>
<organism evidence="2 3">
    <name type="scientific">Trachymyrmex septentrionalis</name>
    <dbReference type="NCBI Taxonomy" id="34720"/>
    <lineage>
        <taxon>Eukaryota</taxon>
        <taxon>Metazoa</taxon>
        <taxon>Ecdysozoa</taxon>
        <taxon>Arthropoda</taxon>
        <taxon>Hexapoda</taxon>
        <taxon>Insecta</taxon>
        <taxon>Pterygota</taxon>
        <taxon>Neoptera</taxon>
        <taxon>Endopterygota</taxon>
        <taxon>Hymenoptera</taxon>
        <taxon>Apocrita</taxon>
        <taxon>Aculeata</taxon>
        <taxon>Formicoidea</taxon>
        <taxon>Formicidae</taxon>
        <taxon>Myrmicinae</taxon>
        <taxon>Trachymyrmex</taxon>
    </lineage>
</organism>
<dbReference type="AlphaFoldDB" id="A0A151JZU2"/>
<gene>
    <name evidence="2" type="ORF">ALC56_03173</name>
</gene>
<feature type="region of interest" description="Disordered" evidence="1">
    <location>
        <begin position="102"/>
        <end position="136"/>
    </location>
</feature>
<evidence type="ECO:0000313" key="3">
    <source>
        <dbReference type="Proteomes" id="UP000078541"/>
    </source>
</evidence>
<name>A0A151JZU2_9HYME</name>
<evidence type="ECO:0000256" key="1">
    <source>
        <dbReference type="SAM" id="MobiDB-lite"/>
    </source>
</evidence>
<proteinExistence type="predicted"/>